<comment type="caution">
    <text evidence="2">The sequence shown here is derived from an EMBL/GenBank/DDBJ whole genome shotgun (WGS) entry which is preliminary data.</text>
</comment>
<reference evidence="3" key="1">
    <citation type="submission" date="2019-01" db="EMBL/GenBank/DDBJ databases">
        <title>Anaerobic oxidation of ethane by archaea from a marine hydrocarbon seep.</title>
        <authorList>
            <person name="Musat F."/>
        </authorList>
    </citation>
    <scope>NUCLEOTIDE SEQUENCE [LARGE SCALE GENOMIC DNA]</scope>
</reference>
<evidence type="ECO:0000313" key="2">
    <source>
        <dbReference type="EMBL" id="RZB29098.1"/>
    </source>
</evidence>
<dbReference type="Gene3D" id="2.130.10.10">
    <property type="entry name" value="YVTN repeat-like/Quinoprotein amine dehydrogenase"/>
    <property type="match status" value="1"/>
</dbReference>
<dbReference type="InterPro" id="IPR011047">
    <property type="entry name" value="Quinoprotein_ADH-like_sf"/>
</dbReference>
<dbReference type="InterPro" id="IPR002372">
    <property type="entry name" value="PQQ_rpt_dom"/>
</dbReference>
<dbReference type="SUPFAM" id="SSF50998">
    <property type="entry name" value="Quinoprotein alcohol dehydrogenase-like"/>
    <property type="match status" value="2"/>
</dbReference>
<dbReference type="Gene3D" id="2.40.10.480">
    <property type="match status" value="2"/>
</dbReference>
<dbReference type="AlphaFoldDB" id="A0A8B3S1A3"/>
<accession>A0A8B3S1A3</accession>
<dbReference type="EMBL" id="RPGO01000033">
    <property type="protein sequence ID" value="RZB29098.1"/>
    <property type="molecule type" value="Genomic_DNA"/>
</dbReference>
<dbReference type="InterPro" id="IPR015943">
    <property type="entry name" value="WD40/YVTN_repeat-like_dom_sf"/>
</dbReference>
<dbReference type="Pfam" id="PF13360">
    <property type="entry name" value="PQQ_2"/>
    <property type="match status" value="1"/>
</dbReference>
<gene>
    <name evidence="2" type="ORF">AEth_01702</name>
</gene>
<organism evidence="2 3">
    <name type="scientific">Candidatus Argoarchaeum ethanivorans</name>
    <dbReference type="NCBI Taxonomy" id="2608793"/>
    <lineage>
        <taxon>Archaea</taxon>
        <taxon>Methanobacteriati</taxon>
        <taxon>Methanobacteriota</taxon>
        <taxon>Stenosarchaea group</taxon>
        <taxon>Methanomicrobia</taxon>
        <taxon>Methanosarcinales</taxon>
        <taxon>Methanosarcinales incertae sedis</taxon>
        <taxon>GOM Arc I cluster</taxon>
        <taxon>Candidatus Argoarchaeum</taxon>
    </lineage>
</organism>
<dbReference type="SMART" id="SM00564">
    <property type="entry name" value="PQQ"/>
    <property type="match status" value="6"/>
</dbReference>
<evidence type="ECO:0000259" key="1">
    <source>
        <dbReference type="Pfam" id="PF13360"/>
    </source>
</evidence>
<feature type="domain" description="Pyrrolo-quinoline quinone repeat" evidence="1">
    <location>
        <begin position="127"/>
        <end position="313"/>
    </location>
</feature>
<dbReference type="PANTHER" id="PTHR34512">
    <property type="entry name" value="CELL SURFACE PROTEIN"/>
    <property type="match status" value="1"/>
</dbReference>
<evidence type="ECO:0000313" key="3">
    <source>
        <dbReference type="Proteomes" id="UP000291831"/>
    </source>
</evidence>
<sequence>MNKRLIWVLLALLISLIGAAPVMATDWQQFHYDETNIGTTASDAPDDNALLWTSDVISAVDGSSTVTADGMVFVYCNGALKALDESSGSEIWSFPIPTSGLGSWASPAYNDGCVFITAGTNIYCRHASDGSEKWTWAIPSGHESCNGGPTVADGKVVVSDWDGHHYYCIDEATGTNLLWTKDVNGYAQGTAAYADGNFYLTSWAYPGGCVYSVDSDGNDNWHTPLPEDTCGSVALSTELGLLYVTTYDFYGLADLHALYMINGTEKWSHDEVISGTDSTPAVAYGNIYLCAGCPGYSDLYTYCFDAWTGDIKWMTSFGDGIGSWTCSVAVADDKVFVGKGFGFMGHNGLYALDATPPGSDAVIEWSSNVGGSSPAVADGIVFTIADGRVYAFGTPTVTPETSFLISGETFDNASLALNNCTVTIENLDTEETWIAETKDAENHYRVIITSDDVSDGNKLRISAKKTLSGGYTTPENYTYCINISTINVTQNDIDMGGLFELDLILDHFCINYYPEYPYFGQTEWNHSGAAVIKMWTEFKGEGPYTQDEIQAMGLANNYADSDPYNMDPHGMAQTLIDLLPNNFIAFAYDNSTEGLERAMHSICWWQYLGPGSLPAYGNPSPQGYYDHWMGVRGIHTDKNPHEGSYSAPYGYNVYGLWVNDPNVLSSGGCIGENSYKTAEEWTETYYLPTYDPRITNWNDKYIAVLEPPEVEADVRIVPAKPRLNRAITPVMLEKILKVDGVERLALVETVEDDDALDVVEAAINAVSDELIPYDPQFAYVFAKTVPGEPKLISGDSGDYYAVPFEVPVKAIKPKLKKAVEIQKVDCGEVKLVREVAGKAAIELVPIKPILVDEERTLVVVLICAEDGSFKETSWVDDPMKYLPISKVEALKLVYKKTKPSKIKPAIELVHRNGSQYYPDWKIMIGKMVYFVSQDGIITSESQTPVPAELLRCVK</sequence>
<protein>
    <recommendedName>
        <fullName evidence="1">Pyrrolo-quinoline quinone repeat domain-containing protein</fullName>
    </recommendedName>
</protein>
<dbReference type="InterPro" id="IPR018391">
    <property type="entry name" value="PQQ_b-propeller_rpt"/>
</dbReference>
<dbReference type="PANTHER" id="PTHR34512:SF30">
    <property type="entry name" value="OUTER MEMBRANE PROTEIN ASSEMBLY FACTOR BAMB"/>
    <property type="match status" value="1"/>
</dbReference>
<dbReference type="Proteomes" id="UP000291831">
    <property type="component" value="Unassembled WGS sequence"/>
</dbReference>
<proteinExistence type="predicted"/>
<name>A0A8B3S1A3_9EURY</name>